<dbReference type="GO" id="GO:0046654">
    <property type="term" value="P:tetrahydrofolate biosynthetic process"/>
    <property type="evidence" value="ECO:0007669"/>
    <property type="project" value="UniProtKB-UniPathway"/>
</dbReference>
<dbReference type="InterPro" id="IPR012259">
    <property type="entry name" value="DHFR"/>
</dbReference>
<dbReference type="EMBL" id="LK052899">
    <property type="protein sequence ID" value="CDR44246.1"/>
    <property type="molecule type" value="Genomic_DNA"/>
</dbReference>
<dbReference type="EC" id="1.5.1.3" evidence="2"/>
<dbReference type="Pfam" id="PF00186">
    <property type="entry name" value="DHFR_1"/>
    <property type="match status" value="1"/>
</dbReference>
<comment type="similarity">
    <text evidence="7">Belongs to the dihydrofolate reductase family.</text>
</comment>
<dbReference type="PANTHER" id="PTHR48069">
    <property type="entry name" value="DIHYDROFOLATE REDUCTASE"/>
    <property type="match status" value="1"/>
</dbReference>
<evidence type="ECO:0000256" key="7">
    <source>
        <dbReference type="RuleBase" id="RU004474"/>
    </source>
</evidence>
<dbReference type="GO" id="GO:0006730">
    <property type="term" value="P:one-carbon metabolic process"/>
    <property type="evidence" value="ECO:0007669"/>
    <property type="project" value="UniProtKB-KW"/>
</dbReference>
<protein>
    <recommendedName>
        <fullName evidence="3">Dihydrofolate reductase</fullName>
        <ecNumber evidence="2">1.5.1.3</ecNumber>
    </recommendedName>
</protein>
<feature type="domain" description="DHFR" evidence="9">
    <location>
        <begin position="14"/>
        <end position="208"/>
    </location>
</feature>
<dbReference type="InterPro" id="IPR017925">
    <property type="entry name" value="DHFR_CS"/>
</dbReference>
<dbReference type="PROSITE" id="PS00075">
    <property type="entry name" value="DHFR_1"/>
    <property type="match status" value="1"/>
</dbReference>
<evidence type="ECO:0000256" key="1">
    <source>
        <dbReference type="ARBA" id="ARBA00004903"/>
    </source>
</evidence>
<feature type="transmembrane region" description="Helical" evidence="8">
    <location>
        <begin position="15"/>
        <end position="34"/>
    </location>
</feature>
<dbReference type="GO" id="GO:0046655">
    <property type="term" value="P:folic acid metabolic process"/>
    <property type="evidence" value="ECO:0007669"/>
    <property type="project" value="TreeGrafter"/>
</dbReference>
<dbReference type="SUPFAM" id="SSF53597">
    <property type="entry name" value="Dihydrofolate reductase-like"/>
    <property type="match status" value="1"/>
</dbReference>
<keyword evidence="8" id="KW-0812">Transmembrane</keyword>
<evidence type="ECO:0000259" key="9">
    <source>
        <dbReference type="PROSITE" id="PS51330"/>
    </source>
</evidence>
<evidence type="ECO:0000256" key="4">
    <source>
        <dbReference type="ARBA" id="ARBA00022563"/>
    </source>
</evidence>
<reference evidence="10" key="1">
    <citation type="journal article" date="2014" name="Genome Announc.">
        <title>Genome sequence of the yeast Cyberlindnera fabianii (Hansenula fabianii).</title>
        <authorList>
            <person name="Freel K.C."/>
            <person name="Sarilar V."/>
            <person name="Neuveglise C."/>
            <person name="Devillers H."/>
            <person name="Friedrich A."/>
            <person name="Schacherer J."/>
        </authorList>
    </citation>
    <scope>NUCLEOTIDE SEQUENCE</scope>
    <source>
        <strain evidence="10">YJS4271</strain>
    </source>
</reference>
<keyword evidence="6" id="KW-0560">Oxidoreductase</keyword>
<dbReference type="VEuPathDB" id="FungiDB:BON22_3978"/>
<accession>A0A061B8N5</accession>
<comment type="pathway">
    <text evidence="1">Cofactor biosynthesis; tetrahydrofolate biosynthesis; 5,6,7,8-tetrahydrofolate from 7,8-dihydrofolate: step 1/1.</text>
</comment>
<proteinExistence type="inferred from homology"/>
<evidence type="ECO:0000256" key="8">
    <source>
        <dbReference type="SAM" id="Phobius"/>
    </source>
</evidence>
<gene>
    <name evidence="10" type="ORF">CYFA0S_14e01244g</name>
</gene>
<keyword evidence="5" id="KW-0521">NADP</keyword>
<dbReference type="GO" id="GO:0005739">
    <property type="term" value="C:mitochondrion"/>
    <property type="evidence" value="ECO:0007669"/>
    <property type="project" value="TreeGrafter"/>
</dbReference>
<dbReference type="AlphaFoldDB" id="A0A061B8N5"/>
<evidence type="ECO:0000256" key="5">
    <source>
        <dbReference type="ARBA" id="ARBA00022857"/>
    </source>
</evidence>
<dbReference type="GO" id="GO:0046452">
    <property type="term" value="P:dihydrofolate metabolic process"/>
    <property type="evidence" value="ECO:0007669"/>
    <property type="project" value="TreeGrafter"/>
</dbReference>
<dbReference type="PRINTS" id="PR00070">
    <property type="entry name" value="DHFR"/>
</dbReference>
<keyword evidence="4" id="KW-0554">One-carbon metabolism</keyword>
<organism evidence="10">
    <name type="scientific">Cyberlindnera fabianii</name>
    <name type="common">Yeast</name>
    <name type="synonym">Hansenula fabianii</name>
    <dbReference type="NCBI Taxonomy" id="36022"/>
    <lineage>
        <taxon>Eukaryota</taxon>
        <taxon>Fungi</taxon>
        <taxon>Dikarya</taxon>
        <taxon>Ascomycota</taxon>
        <taxon>Saccharomycotina</taxon>
        <taxon>Saccharomycetes</taxon>
        <taxon>Phaffomycetales</taxon>
        <taxon>Phaffomycetaceae</taxon>
        <taxon>Cyberlindnera</taxon>
    </lineage>
</organism>
<dbReference type="OrthoDB" id="414698at2759"/>
<dbReference type="PhylomeDB" id="A0A061B8N5"/>
<sequence length="209" mass="23735">MTVTTTSSTTVKKPIAIVVAALLPSFGIGHKNALPWRLRQEMKYFKQLTTQSTLEEGQLNAVVMGRKTWESIPIKFRPLPGRINAVVTRSLGDSPTEEERGGATFYGSVESALRALSQRQEVARIFIIGGAEIYRHCLTNGLVDRLFITEIEHRLEEQLPMDTFLDAHYIKDNFTRASHAQLEKETAMEVAKEVEEGDFRYKYALYLRK</sequence>
<dbReference type="CDD" id="cd00209">
    <property type="entry name" value="DHFR"/>
    <property type="match status" value="1"/>
</dbReference>
<name>A0A061B8N5_CYBFA</name>
<dbReference type="GO" id="GO:0050661">
    <property type="term" value="F:NADP binding"/>
    <property type="evidence" value="ECO:0007669"/>
    <property type="project" value="InterPro"/>
</dbReference>
<dbReference type="Gene3D" id="3.40.430.10">
    <property type="entry name" value="Dihydrofolate Reductase, subunit A"/>
    <property type="match status" value="1"/>
</dbReference>
<evidence type="ECO:0000256" key="3">
    <source>
        <dbReference type="ARBA" id="ARBA00018886"/>
    </source>
</evidence>
<keyword evidence="8" id="KW-1133">Transmembrane helix</keyword>
<dbReference type="PANTHER" id="PTHR48069:SF3">
    <property type="entry name" value="DIHYDROFOLATE REDUCTASE"/>
    <property type="match status" value="1"/>
</dbReference>
<dbReference type="GO" id="GO:0004146">
    <property type="term" value="F:dihydrofolate reductase activity"/>
    <property type="evidence" value="ECO:0007669"/>
    <property type="project" value="UniProtKB-EC"/>
</dbReference>
<dbReference type="PROSITE" id="PS51330">
    <property type="entry name" value="DHFR_2"/>
    <property type="match status" value="1"/>
</dbReference>
<keyword evidence="8" id="KW-0472">Membrane</keyword>
<dbReference type="InterPro" id="IPR024072">
    <property type="entry name" value="DHFR-like_dom_sf"/>
</dbReference>
<evidence type="ECO:0000256" key="6">
    <source>
        <dbReference type="ARBA" id="ARBA00023002"/>
    </source>
</evidence>
<dbReference type="InterPro" id="IPR001796">
    <property type="entry name" value="DHFR_dom"/>
</dbReference>
<evidence type="ECO:0000256" key="2">
    <source>
        <dbReference type="ARBA" id="ARBA00012856"/>
    </source>
</evidence>
<evidence type="ECO:0000313" key="10">
    <source>
        <dbReference type="EMBL" id="CDR44246.1"/>
    </source>
</evidence>
<dbReference type="UniPathway" id="UPA00077">
    <property type="reaction ID" value="UER00158"/>
</dbReference>